<dbReference type="InterPro" id="IPR002843">
    <property type="entry name" value="ATPase_V0-cplx_csu/dsu"/>
</dbReference>
<name>A0A133YG88_9FIRM</name>
<organism evidence="4 5">
    <name type="scientific">Amygdalobacter nucleatus</name>
    <dbReference type="NCBI Taxonomy" id="3029274"/>
    <lineage>
        <taxon>Bacteria</taxon>
        <taxon>Bacillati</taxon>
        <taxon>Bacillota</taxon>
        <taxon>Clostridia</taxon>
        <taxon>Eubacteriales</taxon>
        <taxon>Oscillospiraceae</taxon>
        <taxon>Amygdalobacter</taxon>
    </lineage>
</organism>
<evidence type="ECO:0000256" key="2">
    <source>
        <dbReference type="ARBA" id="ARBA00022448"/>
    </source>
</evidence>
<dbReference type="InterPro" id="IPR044911">
    <property type="entry name" value="V-type_ATPase_csu/dsu_dom_3"/>
</dbReference>
<dbReference type="GO" id="GO:0046961">
    <property type="term" value="F:proton-transporting ATPase activity, rotational mechanism"/>
    <property type="evidence" value="ECO:0007669"/>
    <property type="project" value="InterPro"/>
</dbReference>
<comment type="caution">
    <text evidence="4">The sequence shown here is derived from an EMBL/GenBank/DDBJ whole genome shotgun (WGS) entry which is preliminary data.</text>
</comment>
<dbReference type="Gene3D" id="1.20.1690.10">
    <property type="entry name" value="V-type ATP synthase subunit C domain"/>
    <property type="match status" value="2"/>
</dbReference>
<evidence type="ECO:0008006" key="6">
    <source>
        <dbReference type="Google" id="ProtNLM"/>
    </source>
</evidence>
<reference evidence="5" key="1">
    <citation type="submission" date="2016-01" db="EMBL/GenBank/DDBJ databases">
        <authorList>
            <person name="Mitreva M."/>
            <person name="Pepin K.H."/>
            <person name="Mihindukulasuriya K.A."/>
            <person name="Fulton R."/>
            <person name="Fronick C."/>
            <person name="O'Laughlin M."/>
            <person name="Miner T."/>
            <person name="Herter B."/>
            <person name="Rosa B.A."/>
            <person name="Cordes M."/>
            <person name="Tomlinson C."/>
            <person name="Wollam A."/>
            <person name="Palsikar V.B."/>
            <person name="Mardis E.R."/>
            <person name="Wilson R.K."/>
        </authorList>
    </citation>
    <scope>NUCLEOTIDE SEQUENCE [LARGE SCALE GENOMIC DNA]</scope>
    <source>
        <strain evidence="5">KA00274</strain>
    </source>
</reference>
<dbReference type="InterPro" id="IPR036079">
    <property type="entry name" value="ATPase_csu/dsu_sf"/>
</dbReference>
<accession>A0A133YG88</accession>
<gene>
    <name evidence="4" type="ORF">HMPREF1872_00369</name>
</gene>
<keyword evidence="2" id="KW-0813">Transport</keyword>
<keyword evidence="3" id="KW-0406">Ion transport</keyword>
<dbReference type="STRING" id="1497955.HMPREF1872_00369"/>
<dbReference type="Proteomes" id="UP000070080">
    <property type="component" value="Unassembled WGS sequence"/>
</dbReference>
<evidence type="ECO:0000256" key="3">
    <source>
        <dbReference type="ARBA" id="ARBA00023065"/>
    </source>
</evidence>
<dbReference type="RefSeq" id="WP_066713175.1">
    <property type="nucleotide sequence ID" value="NZ_JARFNM010000001.1"/>
</dbReference>
<protein>
    <recommendedName>
        <fullName evidence="6">ATP synthase, subunit C</fullName>
    </recommendedName>
</protein>
<dbReference type="Pfam" id="PF01992">
    <property type="entry name" value="vATP-synt_AC39"/>
    <property type="match status" value="1"/>
</dbReference>
<evidence type="ECO:0000313" key="5">
    <source>
        <dbReference type="Proteomes" id="UP000070080"/>
    </source>
</evidence>
<dbReference type="OrthoDB" id="1653at2"/>
<dbReference type="EMBL" id="LSCV01000005">
    <property type="protein sequence ID" value="KXB42195.1"/>
    <property type="molecule type" value="Genomic_DNA"/>
</dbReference>
<keyword evidence="5" id="KW-1185">Reference proteome</keyword>
<proteinExistence type="inferred from homology"/>
<comment type="similarity">
    <text evidence="1">Belongs to the V-ATPase V0D/AC39 subunit family.</text>
</comment>
<sequence>MTSAKCRADVEQLLASTGLNLRQTWQRKAKNEISFAHATGRLRAKANLRLPKETLLSFADPHVELKRLHEALDHAGYPAADTLEERLELKRTTDLEMLKRVTNRNTLPVAMALPNDFHNLKWLLKNVLLYQAEQQQQNNNIANILQEQTIPTRLQANLLTAGNWDVQKLWQDVLRLINKNSNCQVLPKKLACELISILQVYYNAHEIGIVTRRIDQLYFIYLAELAKSANTKSEREYILDYLALQADAANLQTVMRALSAHMTANELVSALVPGGEVSVTEIAELYPKLLPAMNASYDFNLVFKSLTQLYQNKQSASLLQALAYWAEPGERWHFSKAADELLLRLAVRGRANTYGCDAVAGLYLENMFEVKNLQLMLALRSSDKNTQAAELLRKVD</sequence>
<dbReference type="SUPFAM" id="SSF103486">
    <property type="entry name" value="V-type ATP synthase subunit C"/>
    <property type="match status" value="1"/>
</dbReference>
<dbReference type="InterPro" id="IPR035067">
    <property type="entry name" value="V-type_ATPase_csu/dsu"/>
</dbReference>
<dbReference type="Gene3D" id="1.10.132.50">
    <property type="entry name" value="ATP synthase (C/AC39) subunit, domain 3"/>
    <property type="match status" value="1"/>
</dbReference>
<evidence type="ECO:0000256" key="1">
    <source>
        <dbReference type="ARBA" id="ARBA00006709"/>
    </source>
</evidence>
<dbReference type="AlphaFoldDB" id="A0A133YG88"/>
<evidence type="ECO:0000313" key="4">
    <source>
        <dbReference type="EMBL" id="KXB42195.1"/>
    </source>
</evidence>